<dbReference type="Proteomes" id="UP000054843">
    <property type="component" value="Unassembled WGS sequence"/>
</dbReference>
<evidence type="ECO:0000313" key="2">
    <source>
        <dbReference type="Proteomes" id="UP000054843"/>
    </source>
</evidence>
<reference evidence="1 2" key="1">
    <citation type="submission" date="2015-01" db="EMBL/GenBank/DDBJ databases">
        <title>Evolution of Trichinella species and genotypes.</title>
        <authorList>
            <person name="Korhonen P.K."/>
            <person name="Edoardo P."/>
            <person name="Giuseppe L.R."/>
            <person name="Gasser R.B."/>
        </authorList>
    </citation>
    <scope>NUCLEOTIDE SEQUENCE [LARGE SCALE GENOMIC DNA]</scope>
    <source>
        <strain evidence="1">ISS1980</strain>
    </source>
</reference>
<dbReference type="AlphaFoldDB" id="A0A0V1MZB7"/>
<comment type="caution">
    <text evidence="1">The sequence shown here is derived from an EMBL/GenBank/DDBJ whole genome shotgun (WGS) entry which is preliminary data.</text>
</comment>
<proteinExistence type="predicted"/>
<protein>
    <submittedName>
        <fullName evidence="1">Uncharacterized protein</fullName>
    </submittedName>
</protein>
<organism evidence="1 2">
    <name type="scientific">Trichinella papuae</name>
    <dbReference type="NCBI Taxonomy" id="268474"/>
    <lineage>
        <taxon>Eukaryota</taxon>
        <taxon>Metazoa</taxon>
        <taxon>Ecdysozoa</taxon>
        <taxon>Nematoda</taxon>
        <taxon>Enoplea</taxon>
        <taxon>Dorylaimia</taxon>
        <taxon>Trichinellida</taxon>
        <taxon>Trichinellidae</taxon>
        <taxon>Trichinella</taxon>
    </lineage>
</organism>
<sequence length="87" mass="9125">MNPLPSLSKTRKASPSTSLIISWSSASVGFCPNDRMTVPNSFVVIVPSPSLSNNENASLNSAICSSVNWSACNAHNFSSYMSTGAVV</sequence>
<evidence type="ECO:0000313" key="1">
    <source>
        <dbReference type="EMBL" id="KRZ77018.1"/>
    </source>
</evidence>
<accession>A0A0V1MZB7</accession>
<dbReference type="EMBL" id="JYDO01000023">
    <property type="protein sequence ID" value="KRZ77018.1"/>
    <property type="molecule type" value="Genomic_DNA"/>
</dbReference>
<gene>
    <name evidence="1" type="ORF">T10_1812</name>
</gene>
<name>A0A0V1MZB7_9BILA</name>
<keyword evidence="2" id="KW-1185">Reference proteome</keyword>